<comment type="caution">
    <text evidence="4">Lacks conserved residue(s) required for the propagation of feature annotation.</text>
</comment>
<evidence type="ECO:0000313" key="9">
    <source>
        <dbReference type="EMBL" id="RNB70726.1"/>
    </source>
</evidence>
<evidence type="ECO:0000256" key="5">
    <source>
        <dbReference type="PIRSR" id="PIRSR001430-1"/>
    </source>
</evidence>
<keyword evidence="3 4" id="KW-0413">Isomerase</keyword>
<dbReference type="PANTHER" id="PTHR11142:SF0">
    <property type="entry name" value="TRNA PSEUDOURIDINE SYNTHASE-LIKE 1"/>
    <property type="match status" value="1"/>
</dbReference>
<dbReference type="GO" id="GO:0031119">
    <property type="term" value="P:tRNA pseudouridine synthesis"/>
    <property type="evidence" value="ECO:0007669"/>
    <property type="project" value="UniProtKB-UniRule"/>
</dbReference>
<feature type="domain" description="Pseudouridine synthase I TruA alpha/beta" evidence="8">
    <location>
        <begin position="142"/>
        <end position="243"/>
    </location>
</feature>
<dbReference type="HAMAP" id="MF_00171">
    <property type="entry name" value="TruA"/>
    <property type="match status" value="1"/>
</dbReference>
<feature type="domain" description="Pseudouridine synthase I TruA alpha/beta" evidence="8">
    <location>
        <begin position="7"/>
        <end position="103"/>
    </location>
</feature>
<comment type="similarity">
    <text evidence="1 4 7">Belongs to the tRNA pseudouridine synthase TruA family.</text>
</comment>
<evidence type="ECO:0000256" key="3">
    <source>
        <dbReference type="ARBA" id="ARBA00023235"/>
    </source>
</evidence>
<dbReference type="EC" id="5.4.99.12" evidence="4"/>
<dbReference type="AlphaFoldDB" id="A0A3M8C4X9"/>
<dbReference type="CDD" id="cd02570">
    <property type="entry name" value="PseudoU_synth_EcTruA"/>
    <property type="match status" value="1"/>
</dbReference>
<gene>
    <name evidence="4 9" type="primary">truA</name>
    <name evidence="9" type="ORF">EDM52_17025</name>
</gene>
<comment type="catalytic activity">
    <reaction evidence="4 7">
        <text>uridine(38/39/40) in tRNA = pseudouridine(38/39/40) in tRNA</text>
        <dbReference type="Rhea" id="RHEA:22376"/>
        <dbReference type="Rhea" id="RHEA-COMP:10085"/>
        <dbReference type="Rhea" id="RHEA-COMP:10087"/>
        <dbReference type="ChEBI" id="CHEBI:65314"/>
        <dbReference type="ChEBI" id="CHEBI:65315"/>
        <dbReference type="EC" id="5.4.99.12"/>
    </reaction>
</comment>
<reference evidence="9 10" key="1">
    <citation type="submission" date="2018-10" db="EMBL/GenBank/DDBJ databases">
        <title>Phylogenomics of Brevibacillus.</title>
        <authorList>
            <person name="Dunlap C."/>
        </authorList>
    </citation>
    <scope>NUCLEOTIDE SEQUENCE [LARGE SCALE GENOMIC DNA]</scope>
    <source>
        <strain evidence="9 10">JCM 12215</strain>
    </source>
</reference>
<feature type="binding site" evidence="4 6">
    <location>
        <position position="109"/>
    </location>
    <ligand>
        <name>substrate</name>
    </ligand>
</feature>
<dbReference type="InterPro" id="IPR001406">
    <property type="entry name" value="PsdUridine_synth_TruA"/>
</dbReference>
<dbReference type="Gene3D" id="3.30.70.580">
    <property type="entry name" value="Pseudouridine synthase I, catalytic domain, N-terminal subdomain"/>
    <property type="match status" value="1"/>
</dbReference>
<evidence type="ECO:0000256" key="7">
    <source>
        <dbReference type="RuleBase" id="RU003792"/>
    </source>
</evidence>
<evidence type="ECO:0000256" key="2">
    <source>
        <dbReference type="ARBA" id="ARBA00022694"/>
    </source>
</evidence>
<dbReference type="Pfam" id="PF01416">
    <property type="entry name" value="PseudoU_synth_1"/>
    <property type="match status" value="2"/>
</dbReference>
<dbReference type="FunFam" id="3.30.70.580:FF:000001">
    <property type="entry name" value="tRNA pseudouridine synthase A"/>
    <property type="match status" value="1"/>
</dbReference>
<dbReference type="Proteomes" id="UP000282028">
    <property type="component" value="Unassembled WGS sequence"/>
</dbReference>
<dbReference type="RefSeq" id="WP_122910153.1">
    <property type="nucleotide sequence ID" value="NZ_CBCSBE010000024.1"/>
</dbReference>
<keyword evidence="10" id="KW-1185">Reference proteome</keyword>
<feature type="active site" description="Nucleophile" evidence="4 5">
    <location>
        <position position="51"/>
    </location>
</feature>
<dbReference type="SUPFAM" id="SSF55120">
    <property type="entry name" value="Pseudouridine synthase"/>
    <property type="match status" value="1"/>
</dbReference>
<comment type="function">
    <text evidence="4">Formation of pseudouridine at positions 38, 39 and 40 in the anticodon stem and loop of transfer RNAs.</text>
</comment>
<name>A0A3M8C4X9_9BACL</name>
<dbReference type="GO" id="GO:0160147">
    <property type="term" value="F:tRNA pseudouridine(38-40) synthase activity"/>
    <property type="evidence" value="ECO:0007669"/>
    <property type="project" value="UniProtKB-EC"/>
</dbReference>
<dbReference type="PANTHER" id="PTHR11142">
    <property type="entry name" value="PSEUDOURIDYLATE SYNTHASE"/>
    <property type="match status" value="1"/>
</dbReference>
<comment type="caution">
    <text evidence="9">The sequence shown here is derived from an EMBL/GenBank/DDBJ whole genome shotgun (WGS) entry which is preliminary data.</text>
</comment>
<evidence type="ECO:0000313" key="10">
    <source>
        <dbReference type="Proteomes" id="UP000282028"/>
    </source>
</evidence>
<keyword evidence="2 4" id="KW-0819">tRNA processing</keyword>
<dbReference type="NCBIfam" id="TIGR00071">
    <property type="entry name" value="hisT_truA"/>
    <property type="match status" value="1"/>
</dbReference>
<dbReference type="Gene3D" id="3.30.70.660">
    <property type="entry name" value="Pseudouridine synthase I, catalytic domain, C-terminal subdomain"/>
    <property type="match status" value="1"/>
</dbReference>
<dbReference type="OrthoDB" id="9811823at2"/>
<dbReference type="InterPro" id="IPR020097">
    <property type="entry name" value="PsdUridine_synth_TruA_a/b_dom"/>
</dbReference>
<comment type="subunit">
    <text evidence="4">Homodimer.</text>
</comment>
<evidence type="ECO:0000259" key="8">
    <source>
        <dbReference type="Pfam" id="PF01416"/>
    </source>
</evidence>
<evidence type="ECO:0000256" key="6">
    <source>
        <dbReference type="PIRSR" id="PIRSR001430-2"/>
    </source>
</evidence>
<protein>
    <recommendedName>
        <fullName evidence="4">tRNA pseudouridine synthase A</fullName>
        <ecNumber evidence="4">5.4.99.12</ecNumber>
    </recommendedName>
    <alternativeName>
        <fullName evidence="4">tRNA pseudouridine(38-40) synthase</fullName>
    </alternativeName>
    <alternativeName>
        <fullName evidence="4">tRNA pseudouridylate synthase I</fullName>
    </alternativeName>
    <alternativeName>
        <fullName evidence="4">tRNA-uridine isomerase I</fullName>
    </alternativeName>
</protein>
<evidence type="ECO:0000256" key="4">
    <source>
        <dbReference type="HAMAP-Rule" id="MF_00171"/>
    </source>
</evidence>
<accession>A0A3M8C4X9</accession>
<organism evidence="9 10">
    <name type="scientific">Brevibacillus invocatus</name>
    <dbReference type="NCBI Taxonomy" id="173959"/>
    <lineage>
        <taxon>Bacteria</taxon>
        <taxon>Bacillati</taxon>
        <taxon>Bacillota</taxon>
        <taxon>Bacilli</taxon>
        <taxon>Bacillales</taxon>
        <taxon>Paenibacillaceae</taxon>
        <taxon>Brevibacillus</taxon>
    </lineage>
</organism>
<dbReference type="InterPro" id="IPR020095">
    <property type="entry name" value="PsdUridine_synth_TruA_C"/>
</dbReference>
<dbReference type="GO" id="GO:0003723">
    <property type="term" value="F:RNA binding"/>
    <property type="evidence" value="ECO:0007669"/>
    <property type="project" value="InterPro"/>
</dbReference>
<proteinExistence type="inferred from homology"/>
<dbReference type="InterPro" id="IPR020103">
    <property type="entry name" value="PsdUridine_synth_cat_dom_sf"/>
</dbReference>
<dbReference type="EMBL" id="RHHR01000033">
    <property type="protein sequence ID" value="RNB70726.1"/>
    <property type="molecule type" value="Genomic_DNA"/>
</dbReference>
<dbReference type="PIRSF" id="PIRSF001430">
    <property type="entry name" value="tRNA_psdUrid_synth"/>
    <property type="match status" value="1"/>
</dbReference>
<dbReference type="InterPro" id="IPR020094">
    <property type="entry name" value="TruA/RsuA/RluB/E/F_N"/>
</dbReference>
<evidence type="ECO:0000256" key="1">
    <source>
        <dbReference type="ARBA" id="ARBA00009375"/>
    </source>
</evidence>
<sequence>MRLKCVVAYDGTDYSGFQVQPDQITIQGEIEAALQRITGEEIQVYGSGRTDAGVHARGQVIHFDTGSHIPLDKWRFVLNNQLPDAIVVRSVEEADESFHARFDVQVKEYRYCIDNAPVADVFRHRYADHIRFPLDVEAMQQAARHLEGKHDFTSFCSAKTYVEDKVRTVYRVKVERSGHEVWVTCRGNGFLYNMVRIIVGTLVEVGQGKRAPDELKEILLACDRERAGKTAPAKGLTMWEVYYGTNISKD</sequence>